<reference evidence="2" key="1">
    <citation type="submission" date="2017-12" db="EMBL/GenBank/DDBJ databases">
        <title>Gene loss provides genomic basis for host adaptation in cereal stripe rust fungi.</title>
        <authorList>
            <person name="Xia C."/>
        </authorList>
    </citation>
    <scope>NUCLEOTIDE SEQUENCE [LARGE SCALE GENOMIC DNA]</scope>
    <source>
        <strain evidence="2">93-210</strain>
    </source>
</reference>
<dbReference type="VEuPathDB" id="FungiDB:PSHT_08067"/>
<proteinExistence type="predicted"/>
<organism evidence="2 3">
    <name type="scientific">Puccinia striiformis</name>
    <dbReference type="NCBI Taxonomy" id="27350"/>
    <lineage>
        <taxon>Eukaryota</taxon>
        <taxon>Fungi</taxon>
        <taxon>Dikarya</taxon>
        <taxon>Basidiomycota</taxon>
        <taxon>Pucciniomycotina</taxon>
        <taxon>Pucciniomycetes</taxon>
        <taxon>Pucciniales</taxon>
        <taxon>Pucciniaceae</taxon>
        <taxon>Puccinia</taxon>
    </lineage>
</organism>
<evidence type="ECO:0000313" key="2">
    <source>
        <dbReference type="EMBL" id="POW07680.1"/>
    </source>
</evidence>
<comment type="caution">
    <text evidence="2">The sequence shown here is derived from an EMBL/GenBank/DDBJ whole genome shotgun (WGS) entry which is preliminary data.</text>
</comment>
<evidence type="ECO:0000313" key="3">
    <source>
        <dbReference type="Proteomes" id="UP000239156"/>
    </source>
</evidence>
<name>A0A2S4VE61_9BASI</name>
<feature type="compositionally biased region" description="Low complexity" evidence="1">
    <location>
        <begin position="41"/>
        <end position="54"/>
    </location>
</feature>
<dbReference type="Proteomes" id="UP000239156">
    <property type="component" value="Unassembled WGS sequence"/>
</dbReference>
<evidence type="ECO:0000256" key="1">
    <source>
        <dbReference type="SAM" id="MobiDB-lite"/>
    </source>
</evidence>
<keyword evidence="3" id="KW-1185">Reference proteome</keyword>
<feature type="region of interest" description="Disordered" evidence="1">
    <location>
        <begin position="31"/>
        <end position="73"/>
    </location>
</feature>
<dbReference type="EMBL" id="PKSL01000072">
    <property type="protein sequence ID" value="POW07680.1"/>
    <property type="molecule type" value="Genomic_DNA"/>
</dbReference>
<accession>A0A2S4VE61</accession>
<feature type="compositionally biased region" description="Basic and acidic residues" evidence="1">
    <location>
        <begin position="56"/>
        <end position="73"/>
    </location>
</feature>
<dbReference type="AlphaFoldDB" id="A0A2S4VE61"/>
<protein>
    <submittedName>
        <fullName evidence="2">Uncharacterized protein</fullName>
    </submittedName>
</protein>
<sequence>MVLHHFCTICSRRTSSLDIISLWTLALSKAKQKAQSDRSDSPLTPLPSTSHPTPQDGRHRNDNDRRQSKRVDDVERQFLNYDIKYRAAMRGNIENGQRIGELTEHISLESN</sequence>
<dbReference type="VEuPathDB" id="FungiDB:PSTT_08091"/>
<gene>
    <name evidence="2" type="ORF">PSTT_08091</name>
</gene>